<protein>
    <submittedName>
        <fullName evidence="2">Uncharacterized protein</fullName>
    </submittedName>
</protein>
<name>A0ABU2TIV0_9ACTN</name>
<feature type="transmembrane region" description="Helical" evidence="1">
    <location>
        <begin position="44"/>
        <end position="71"/>
    </location>
</feature>
<reference evidence="2" key="1">
    <citation type="submission" date="2024-05" db="EMBL/GenBank/DDBJ databases">
        <title>30 novel species of actinomycetes from the DSMZ collection.</title>
        <authorList>
            <person name="Nouioui I."/>
        </authorList>
    </citation>
    <scope>NUCLEOTIDE SEQUENCE</scope>
    <source>
        <strain evidence="2">DSM 41527</strain>
    </source>
</reference>
<evidence type="ECO:0000313" key="3">
    <source>
        <dbReference type="Proteomes" id="UP001180551"/>
    </source>
</evidence>
<organism evidence="2 3">
    <name type="scientific">Streptomyces mooreae</name>
    <dbReference type="NCBI Taxonomy" id="3075523"/>
    <lineage>
        <taxon>Bacteria</taxon>
        <taxon>Bacillati</taxon>
        <taxon>Actinomycetota</taxon>
        <taxon>Actinomycetes</taxon>
        <taxon>Kitasatosporales</taxon>
        <taxon>Streptomycetaceae</taxon>
        <taxon>Streptomyces</taxon>
    </lineage>
</organism>
<evidence type="ECO:0000256" key="1">
    <source>
        <dbReference type="SAM" id="Phobius"/>
    </source>
</evidence>
<gene>
    <name evidence="2" type="ORF">RM550_34875</name>
</gene>
<dbReference type="EMBL" id="JAVRFE010000079">
    <property type="protein sequence ID" value="MDT0460846.1"/>
    <property type="molecule type" value="Genomic_DNA"/>
</dbReference>
<proteinExistence type="predicted"/>
<keyword evidence="1" id="KW-0472">Membrane</keyword>
<dbReference type="Proteomes" id="UP001180551">
    <property type="component" value="Unassembled WGS sequence"/>
</dbReference>
<comment type="caution">
    <text evidence="2">The sequence shown here is derived from an EMBL/GenBank/DDBJ whole genome shotgun (WGS) entry which is preliminary data.</text>
</comment>
<keyword evidence="1" id="KW-1133">Transmembrane helix</keyword>
<keyword evidence="3" id="KW-1185">Reference proteome</keyword>
<dbReference type="RefSeq" id="WP_311627765.1">
    <property type="nucleotide sequence ID" value="NZ_JAVRFE010000079.1"/>
</dbReference>
<evidence type="ECO:0000313" key="2">
    <source>
        <dbReference type="EMBL" id="MDT0460846.1"/>
    </source>
</evidence>
<accession>A0ABU2TIV0</accession>
<keyword evidence="1" id="KW-0812">Transmembrane</keyword>
<sequence length="80" mass="8270">MSLYFGQLPSGSAVGTGMQDQIADEFVQAWDDDAEYQAAVGRSWVMIAVAFVCVLAVIGIALVGVLSAFGVSNVLSIVSG</sequence>